<reference evidence="2" key="1">
    <citation type="submission" date="2020-03" db="EMBL/GenBank/DDBJ databases">
        <title>Solimonas marina sp. nov., isolated from deep seawater of the Pacific Ocean.</title>
        <authorList>
            <person name="Liu X."/>
            <person name="Lai Q."/>
            <person name="Sun F."/>
            <person name="Gai Y."/>
            <person name="Li G."/>
            <person name="Shao Z."/>
        </authorList>
    </citation>
    <scope>NUCLEOTIDE SEQUENCE</scope>
    <source>
        <strain evidence="2">C16B3</strain>
    </source>
</reference>
<sequence>MHGGRQRRIVKLAAALAVLLLGACESHYDPTATASAEKARGRIDNVLAHIPPQCYTDTRGGANPCWVCHTSQNQRNGADDWQLQAQYQLNAMGRTNHWTNLFVDRRPAIAAQSDADTLAYVRHDNYAPLRAALARLPQDRRPRWVPDLDLEAGFDADGFARDGSGWRAFRYKPFPGTFWPTNGAADDVMIRLPAPFRSDVDGHPSSAIYRINLAIVEASVAVPDTRADDALDLPTEPLDERAAGLDLDGDGKLGTATRLHALPAHFVGGASEVAVRRWTYPVGTEFMHGVYYLDPAAPDLRARRLKELRYARKIFQLDDPHLQRQYDEDAREQETGGWPYFGGDAFTGVFSEYGWQLQAYIERADGRLRLQTREEQMFCMGCHSGVGVTVDGTFSLPRKPPGAAGWGEQTLAGMQDVPQAGSDVPEYARYLQRAHGGDEYRANDEMLQRFFPGGHFDAQAAARAAPGGPDDLRLLIEPSPQRALLLDKAYRALVREQDFKRGRDALPAPAAHVLHQVEGDATGLSEAEGTVYRDGRLWLDWGRPAHEAD</sequence>
<dbReference type="Proteomes" id="UP000653472">
    <property type="component" value="Unassembled WGS sequence"/>
</dbReference>
<name>A0A969WDI0_9GAMM</name>
<organism evidence="2 3">
    <name type="scientific">Solimonas marina</name>
    <dbReference type="NCBI Taxonomy" id="2714601"/>
    <lineage>
        <taxon>Bacteria</taxon>
        <taxon>Pseudomonadati</taxon>
        <taxon>Pseudomonadota</taxon>
        <taxon>Gammaproteobacteria</taxon>
        <taxon>Nevskiales</taxon>
        <taxon>Nevskiaceae</taxon>
        <taxon>Solimonas</taxon>
    </lineage>
</organism>
<proteinExistence type="predicted"/>
<evidence type="ECO:0000313" key="2">
    <source>
        <dbReference type="EMBL" id="NKF22800.1"/>
    </source>
</evidence>
<keyword evidence="1" id="KW-0732">Signal</keyword>
<evidence type="ECO:0008006" key="4">
    <source>
        <dbReference type="Google" id="ProtNLM"/>
    </source>
</evidence>
<feature type="signal peptide" evidence="1">
    <location>
        <begin position="1"/>
        <end position="28"/>
    </location>
</feature>
<protein>
    <recommendedName>
        <fullName evidence="4">Lipoprotein</fullName>
    </recommendedName>
</protein>
<keyword evidence="3" id="KW-1185">Reference proteome</keyword>
<accession>A0A969WDI0</accession>
<gene>
    <name evidence="2" type="ORF">G7Y82_10770</name>
</gene>
<feature type="chain" id="PRO_5037858869" description="Lipoprotein" evidence="1">
    <location>
        <begin position="29"/>
        <end position="549"/>
    </location>
</feature>
<evidence type="ECO:0000256" key="1">
    <source>
        <dbReference type="SAM" id="SignalP"/>
    </source>
</evidence>
<dbReference type="EMBL" id="JAAVXB010000005">
    <property type="protein sequence ID" value="NKF22800.1"/>
    <property type="molecule type" value="Genomic_DNA"/>
</dbReference>
<evidence type="ECO:0000313" key="3">
    <source>
        <dbReference type="Proteomes" id="UP000653472"/>
    </source>
</evidence>
<dbReference type="PROSITE" id="PS51257">
    <property type="entry name" value="PROKAR_LIPOPROTEIN"/>
    <property type="match status" value="1"/>
</dbReference>
<comment type="caution">
    <text evidence="2">The sequence shown here is derived from an EMBL/GenBank/DDBJ whole genome shotgun (WGS) entry which is preliminary data.</text>
</comment>
<dbReference type="AlphaFoldDB" id="A0A969WDI0"/>
<dbReference type="RefSeq" id="WP_168148073.1">
    <property type="nucleotide sequence ID" value="NZ_JAAVXB010000005.1"/>
</dbReference>